<evidence type="ECO:0000313" key="2">
    <source>
        <dbReference type="EMBL" id="AIE93567.1"/>
    </source>
</evidence>
<dbReference type="GO" id="GO:1902555">
    <property type="term" value="C:endoribonuclease complex"/>
    <property type="evidence" value="ECO:0007669"/>
    <property type="project" value="UniProtKB-ARBA"/>
</dbReference>
<dbReference type="GO" id="GO:1990904">
    <property type="term" value="C:ribonucleoprotein complex"/>
    <property type="evidence" value="ECO:0007669"/>
    <property type="project" value="UniProtKB-ARBA"/>
</dbReference>
<proteinExistence type="predicted"/>
<dbReference type="InterPro" id="IPR038085">
    <property type="entry name" value="Rnp2-like_sf"/>
</dbReference>
<name>A0A075FV89_9EURY</name>
<dbReference type="AlphaFoldDB" id="A0A075FV89"/>
<organism evidence="2">
    <name type="scientific">uncultured marine group II/III euryarchaeote AD1000_39_C04</name>
    <dbReference type="NCBI Taxonomy" id="1457762"/>
    <lineage>
        <taxon>Archaea</taxon>
        <taxon>Methanobacteriati</taxon>
        <taxon>Methanobacteriota</taxon>
        <taxon>environmental samples</taxon>
    </lineage>
</organism>
<dbReference type="SUPFAM" id="SSF160350">
    <property type="entry name" value="Rnp2-like"/>
    <property type="match status" value="1"/>
</dbReference>
<accession>A0A075FV89</accession>
<dbReference type="EMBL" id="KF900399">
    <property type="protein sequence ID" value="AIE93567.1"/>
    <property type="molecule type" value="Genomic_DNA"/>
</dbReference>
<sequence length="93" mass="10659">MVVKERRGRKRYILFNHASGISKDKIAKNLSKEFEGLDGKIKWKLITYDSKTGIVRIDHKLATKAREIMNQSATELEIQTIRTSGTLKGLKKK</sequence>
<dbReference type="GO" id="GO:0008033">
    <property type="term" value="P:tRNA processing"/>
    <property type="evidence" value="ECO:0007669"/>
    <property type="project" value="UniProtKB-KW"/>
</dbReference>
<reference evidence="2" key="1">
    <citation type="journal article" date="2014" name="Genome Biol. Evol.">
        <title>Pangenome evidence for extensive interdomain horizontal transfer affecting lineage core and shell genes in uncultured planktonic thaumarchaeota and euryarchaeota.</title>
        <authorList>
            <person name="Deschamps P."/>
            <person name="Zivanovic Y."/>
            <person name="Moreira D."/>
            <person name="Rodriguez-Valera F."/>
            <person name="Lopez-Garcia P."/>
        </authorList>
    </citation>
    <scope>NUCLEOTIDE SEQUENCE</scope>
</reference>
<keyword evidence="1" id="KW-0819">tRNA processing</keyword>
<dbReference type="Gene3D" id="3.30.70.3250">
    <property type="entry name" value="Ribonuclease P, Pop5 subunit"/>
    <property type="match status" value="1"/>
</dbReference>
<protein>
    <submittedName>
        <fullName evidence="2">Uncharacterized protein</fullName>
    </submittedName>
</protein>
<evidence type="ECO:0000256" key="1">
    <source>
        <dbReference type="ARBA" id="ARBA00022694"/>
    </source>
</evidence>